<dbReference type="STRING" id="1314777.A0A164NF61"/>
<dbReference type="InterPro" id="IPR002347">
    <property type="entry name" value="SDR_fam"/>
</dbReference>
<dbReference type="PRINTS" id="PR00081">
    <property type="entry name" value="GDHRDH"/>
</dbReference>
<dbReference type="Pfam" id="PF13561">
    <property type="entry name" value="adh_short_C2"/>
    <property type="match status" value="1"/>
</dbReference>
<sequence length="278" mass="29971">MSVDSRRLLGAVCLVTGAGSGIGRSVSQAFVRCGCHTILVDRDDAGLEATIEEVQMDPKLYTKSVMDVLDDQAVEQLVEDIPKQHGRLDFAINCAGINGKDCLFHDEPMDEIDKLLNINVRANIVLNRAEVKAILLPKPDLPFNPPLGISALELERRTKLAQSFKGAIVNVASECGYRSIAGIPGSYTISKHAMVGLTRVMGVKYGPLGIRTNGVAPGLIHTPMTNSTPNRDGVFLSIPQRRIGYPHEIADLTLYLCSPESSYVNGETVLIDGGSSQT</sequence>
<dbReference type="Pfam" id="PF00106">
    <property type="entry name" value="adh_short"/>
    <property type="match status" value="1"/>
</dbReference>
<dbReference type="SUPFAM" id="SSF51735">
    <property type="entry name" value="NAD(P)-binding Rossmann-fold domains"/>
    <property type="match status" value="1"/>
</dbReference>
<dbReference type="Proteomes" id="UP000076722">
    <property type="component" value="Unassembled WGS sequence"/>
</dbReference>
<protein>
    <submittedName>
        <fullName evidence="3">Short-chain dehydrogenase/reductase SDR</fullName>
    </submittedName>
</protein>
<dbReference type="OrthoDB" id="498125at2759"/>
<dbReference type="GO" id="GO:0016616">
    <property type="term" value="F:oxidoreductase activity, acting on the CH-OH group of donors, NAD or NADP as acceptor"/>
    <property type="evidence" value="ECO:0007669"/>
    <property type="project" value="TreeGrafter"/>
</dbReference>
<proteinExistence type="inferred from homology"/>
<dbReference type="PANTHER" id="PTHR42760">
    <property type="entry name" value="SHORT-CHAIN DEHYDROGENASES/REDUCTASES FAMILY MEMBER"/>
    <property type="match status" value="1"/>
</dbReference>
<reference evidence="3 4" key="1">
    <citation type="journal article" date="2016" name="Mol. Biol. Evol.">
        <title>Comparative Genomics of Early-Diverging Mushroom-Forming Fungi Provides Insights into the Origins of Lignocellulose Decay Capabilities.</title>
        <authorList>
            <person name="Nagy L.G."/>
            <person name="Riley R."/>
            <person name="Tritt A."/>
            <person name="Adam C."/>
            <person name="Daum C."/>
            <person name="Floudas D."/>
            <person name="Sun H."/>
            <person name="Yadav J.S."/>
            <person name="Pangilinan J."/>
            <person name="Larsson K.H."/>
            <person name="Matsuura K."/>
            <person name="Barry K."/>
            <person name="Labutti K."/>
            <person name="Kuo R."/>
            <person name="Ohm R.A."/>
            <person name="Bhattacharya S.S."/>
            <person name="Shirouzu T."/>
            <person name="Yoshinaga Y."/>
            <person name="Martin F.M."/>
            <person name="Grigoriev I.V."/>
            <person name="Hibbett D.S."/>
        </authorList>
    </citation>
    <scope>NUCLEOTIDE SEQUENCE [LARGE SCALE GENOMIC DNA]</scope>
    <source>
        <strain evidence="3 4">HHB9708</strain>
    </source>
</reference>
<dbReference type="Gene3D" id="3.40.50.720">
    <property type="entry name" value="NAD(P)-binding Rossmann-like Domain"/>
    <property type="match status" value="1"/>
</dbReference>
<dbReference type="AlphaFoldDB" id="A0A164NF61"/>
<dbReference type="CDD" id="cd05233">
    <property type="entry name" value="SDR_c"/>
    <property type="match status" value="1"/>
</dbReference>
<evidence type="ECO:0000256" key="1">
    <source>
        <dbReference type="ARBA" id="ARBA00006484"/>
    </source>
</evidence>
<evidence type="ECO:0000256" key="2">
    <source>
        <dbReference type="RuleBase" id="RU000363"/>
    </source>
</evidence>
<dbReference type="PRINTS" id="PR00080">
    <property type="entry name" value="SDRFAMILY"/>
</dbReference>
<comment type="similarity">
    <text evidence="1 2">Belongs to the short-chain dehydrogenases/reductases (SDR) family.</text>
</comment>
<organism evidence="3 4">
    <name type="scientific">Sistotremastrum niveocremeum HHB9708</name>
    <dbReference type="NCBI Taxonomy" id="1314777"/>
    <lineage>
        <taxon>Eukaryota</taxon>
        <taxon>Fungi</taxon>
        <taxon>Dikarya</taxon>
        <taxon>Basidiomycota</taxon>
        <taxon>Agaricomycotina</taxon>
        <taxon>Agaricomycetes</taxon>
        <taxon>Sistotremastrales</taxon>
        <taxon>Sistotremastraceae</taxon>
        <taxon>Sertulicium</taxon>
        <taxon>Sertulicium niveocremeum</taxon>
    </lineage>
</organism>
<gene>
    <name evidence="3" type="ORF">SISNIDRAFT_460732</name>
</gene>
<keyword evidence="4" id="KW-1185">Reference proteome</keyword>
<dbReference type="EMBL" id="KV419446">
    <property type="protein sequence ID" value="KZS87652.1"/>
    <property type="molecule type" value="Genomic_DNA"/>
</dbReference>
<name>A0A164NF61_9AGAM</name>
<dbReference type="InterPro" id="IPR036291">
    <property type="entry name" value="NAD(P)-bd_dom_sf"/>
</dbReference>
<evidence type="ECO:0000313" key="4">
    <source>
        <dbReference type="Proteomes" id="UP000076722"/>
    </source>
</evidence>
<evidence type="ECO:0000313" key="3">
    <source>
        <dbReference type="EMBL" id="KZS87652.1"/>
    </source>
</evidence>
<accession>A0A164NF61</accession>